<dbReference type="PANTHER" id="PTHR24320">
    <property type="entry name" value="RETINOL DEHYDROGENASE"/>
    <property type="match status" value="1"/>
</dbReference>
<keyword evidence="2" id="KW-0521">NADP</keyword>
<dbReference type="InterPro" id="IPR002347">
    <property type="entry name" value="SDR_fam"/>
</dbReference>
<dbReference type="SUPFAM" id="SSF51735">
    <property type="entry name" value="NAD(P)-binding Rossmann-fold domains"/>
    <property type="match status" value="1"/>
</dbReference>
<evidence type="ECO:0000256" key="1">
    <source>
        <dbReference type="ARBA" id="ARBA00006484"/>
    </source>
</evidence>
<dbReference type="PANTHER" id="PTHR24320:SF152">
    <property type="entry name" value="SHORT-CHAIN DEHYDROGENASE_REDUCTASE FAMILY PROTEIN"/>
    <property type="match status" value="1"/>
</dbReference>
<dbReference type="VEuPathDB" id="FungiDB:ASPCADRAFT_125746"/>
<evidence type="ECO:0000313" key="5">
    <source>
        <dbReference type="Proteomes" id="UP000188318"/>
    </source>
</evidence>
<dbReference type="EMBL" id="KV907493">
    <property type="protein sequence ID" value="OOG00732.1"/>
    <property type="molecule type" value="Genomic_DNA"/>
</dbReference>
<dbReference type="STRING" id="602072.A0A1R3S216"/>
<protein>
    <recommendedName>
        <fullName evidence="6">Ketoreductase (KR) domain-containing protein</fullName>
    </recommendedName>
</protein>
<dbReference type="Gene3D" id="3.40.50.720">
    <property type="entry name" value="NAD(P)-binding Rossmann-like Domain"/>
    <property type="match status" value="1"/>
</dbReference>
<keyword evidence="5" id="KW-1185">Reference proteome</keyword>
<dbReference type="AlphaFoldDB" id="A0A1R3S216"/>
<evidence type="ECO:0000313" key="4">
    <source>
        <dbReference type="EMBL" id="OOG00732.1"/>
    </source>
</evidence>
<comment type="similarity">
    <text evidence="1">Belongs to the short-chain dehydrogenases/reductases (SDR) family.</text>
</comment>
<dbReference type="Pfam" id="PF00106">
    <property type="entry name" value="adh_short"/>
    <property type="match status" value="1"/>
</dbReference>
<dbReference type="Proteomes" id="UP000188318">
    <property type="component" value="Unassembled WGS sequence"/>
</dbReference>
<organism evidence="4 5">
    <name type="scientific">Aspergillus carbonarius (strain ITEM 5010)</name>
    <dbReference type="NCBI Taxonomy" id="602072"/>
    <lineage>
        <taxon>Eukaryota</taxon>
        <taxon>Fungi</taxon>
        <taxon>Dikarya</taxon>
        <taxon>Ascomycota</taxon>
        <taxon>Pezizomycotina</taxon>
        <taxon>Eurotiomycetes</taxon>
        <taxon>Eurotiomycetidae</taxon>
        <taxon>Eurotiales</taxon>
        <taxon>Aspergillaceae</taxon>
        <taxon>Aspergillus</taxon>
        <taxon>Aspergillus subgen. Circumdati</taxon>
    </lineage>
</organism>
<dbReference type="PRINTS" id="PR00081">
    <property type="entry name" value="GDHRDH"/>
</dbReference>
<dbReference type="GO" id="GO:0016491">
    <property type="term" value="F:oxidoreductase activity"/>
    <property type="evidence" value="ECO:0007669"/>
    <property type="project" value="UniProtKB-KW"/>
</dbReference>
<keyword evidence="3" id="KW-0560">Oxidoreductase</keyword>
<evidence type="ECO:0000256" key="2">
    <source>
        <dbReference type="ARBA" id="ARBA00022857"/>
    </source>
</evidence>
<evidence type="ECO:0008006" key="6">
    <source>
        <dbReference type="Google" id="ProtNLM"/>
    </source>
</evidence>
<dbReference type="InterPro" id="IPR036291">
    <property type="entry name" value="NAD(P)-bd_dom_sf"/>
</dbReference>
<dbReference type="OMA" id="DERWHTI"/>
<reference evidence="5" key="1">
    <citation type="journal article" date="2017" name="Genome Biol.">
        <title>Comparative genomics reveals high biological diversity and specific adaptations in the industrially and medically important fungal genus Aspergillus.</title>
        <authorList>
            <person name="de Vries R.P."/>
            <person name="Riley R."/>
            <person name="Wiebenga A."/>
            <person name="Aguilar-Osorio G."/>
            <person name="Amillis S."/>
            <person name="Uchima C.A."/>
            <person name="Anderluh G."/>
            <person name="Asadollahi M."/>
            <person name="Askin M."/>
            <person name="Barry K."/>
            <person name="Battaglia E."/>
            <person name="Bayram O."/>
            <person name="Benocci T."/>
            <person name="Braus-Stromeyer S.A."/>
            <person name="Caldana C."/>
            <person name="Canovas D."/>
            <person name="Cerqueira G.C."/>
            <person name="Chen F."/>
            <person name="Chen W."/>
            <person name="Choi C."/>
            <person name="Clum A."/>
            <person name="Dos Santos R.A."/>
            <person name="Damasio A.R."/>
            <person name="Diallinas G."/>
            <person name="Emri T."/>
            <person name="Fekete E."/>
            <person name="Flipphi M."/>
            <person name="Freyberg S."/>
            <person name="Gallo A."/>
            <person name="Gournas C."/>
            <person name="Habgood R."/>
            <person name="Hainaut M."/>
            <person name="Harispe M.L."/>
            <person name="Henrissat B."/>
            <person name="Hilden K.S."/>
            <person name="Hope R."/>
            <person name="Hossain A."/>
            <person name="Karabika E."/>
            <person name="Karaffa L."/>
            <person name="Karanyi Z."/>
            <person name="Krasevec N."/>
            <person name="Kuo A."/>
            <person name="Kusch H."/>
            <person name="LaButti K."/>
            <person name="Lagendijk E.L."/>
            <person name="Lapidus A."/>
            <person name="Levasseur A."/>
            <person name="Lindquist E."/>
            <person name="Lipzen A."/>
            <person name="Logrieco A.F."/>
            <person name="MacCabe A."/>
            <person name="Maekelae M.R."/>
            <person name="Malavazi I."/>
            <person name="Melin P."/>
            <person name="Meyer V."/>
            <person name="Mielnichuk N."/>
            <person name="Miskei M."/>
            <person name="Molnar A.P."/>
            <person name="Mule G."/>
            <person name="Ngan C.Y."/>
            <person name="Orejas M."/>
            <person name="Orosz E."/>
            <person name="Ouedraogo J.P."/>
            <person name="Overkamp K.M."/>
            <person name="Park H.-S."/>
            <person name="Perrone G."/>
            <person name="Piumi F."/>
            <person name="Punt P.J."/>
            <person name="Ram A.F."/>
            <person name="Ramon A."/>
            <person name="Rauscher S."/>
            <person name="Record E."/>
            <person name="Riano-Pachon D.M."/>
            <person name="Robert V."/>
            <person name="Roehrig J."/>
            <person name="Ruller R."/>
            <person name="Salamov A."/>
            <person name="Salih N.S."/>
            <person name="Samson R.A."/>
            <person name="Sandor E."/>
            <person name="Sanguinetti M."/>
            <person name="Schuetze T."/>
            <person name="Sepcic K."/>
            <person name="Shelest E."/>
            <person name="Sherlock G."/>
            <person name="Sophianopoulou V."/>
            <person name="Squina F.M."/>
            <person name="Sun H."/>
            <person name="Susca A."/>
            <person name="Todd R.B."/>
            <person name="Tsang A."/>
            <person name="Unkles S.E."/>
            <person name="van de Wiele N."/>
            <person name="van Rossen-Uffink D."/>
            <person name="Oliveira J.V."/>
            <person name="Vesth T.C."/>
            <person name="Visser J."/>
            <person name="Yu J.-H."/>
            <person name="Zhou M."/>
            <person name="Andersen M.R."/>
            <person name="Archer D.B."/>
            <person name="Baker S.E."/>
            <person name="Benoit I."/>
            <person name="Brakhage A.A."/>
            <person name="Braus G.H."/>
            <person name="Fischer R."/>
            <person name="Frisvad J.C."/>
            <person name="Goldman G.H."/>
            <person name="Houbraken J."/>
            <person name="Oakley B."/>
            <person name="Pocsi I."/>
            <person name="Scazzocchio C."/>
            <person name="Seiboth B."/>
            <person name="vanKuyk P.A."/>
            <person name="Wortman J."/>
            <person name="Dyer P.S."/>
            <person name="Grigoriev I.V."/>
        </authorList>
    </citation>
    <scope>NUCLEOTIDE SEQUENCE [LARGE SCALE GENOMIC DNA]</scope>
    <source>
        <strain evidence="5">ITEM 5010</strain>
    </source>
</reference>
<dbReference type="OrthoDB" id="191139at2759"/>
<gene>
    <name evidence="4" type="ORF">ASPCADRAFT_125746</name>
</gene>
<sequence>MAPLSPLQGSILVTGANGGLGKALTSHISTHYPDYHGIYTVRDASSSSSSSSTSHETIPLDLTNLTTIRTTATTITTRITTGQIPPLRILILNAGFLEFHQQTHTPDGFDMSFAVNYLGHFLLILMLLQSMDREQGRIVLIGSSTHDPYAPVVGRHYPDESWKMIIGRDVTKAMEGIAYGTWSSNRDDPSLHSGFRRGELQKRLEKDPALCNITVVGIDPGTMSTGIVRHASWFVQTVLHGIVIANVARGLALLGYRNAVVRTPEISARDVLDAGMNPKWRGGDYLDGMEIGRVSEEARDEEKRALVWRESVRLVGLREGETGLVDWK</sequence>
<evidence type="ECO:0000256" key="3">
    <source>
        <dbReference type="ARBA" id="ARBA00023002"/>
    </source>
</evidence>
<proteinExistence type="inferred from homology"/>
<name>A0A1R3S216_ASPC5</name>
<accession>A0A1R3S216</accession>